<dbReference type="Pfam" id="PF00264">
    <property type="entry name" value="Tyrosinase"/>
    <property type="match status" value="1"/>
</dbReference>
<dbReference type="InterPro" id="IPR050316">
    <property type="entry name" value="Tyrosinase/Hemocyanin"/>
</dbReference>
<sequence>MASMILSSYPRPNGTTFPHRKKLQSPVVGNRRYLLSSPRQVSCKASSSENEERSLGRLERRDVLIGLGGLAGSASLSADPLALAAPIQAPDFSKCGPAKLLSTGEVISTNCCPPVDLTIVDFKLPPAPNKLRVRPAAHLVTDEYLAKYKKAVSLMKALPDDDPRSFSRQANVHCAYCNGAFDQVGYTDLVLQVHFCWLFFPFHRWYLYFYEKILGKLIDDPTFTLPFWNYDSPPGMQIPAIFTDTSSSIYNSLRNPNHQPPTVMDLNWSGTDSTTTSNDDLITANLKTMYRQVAAVKKANLFFGEAYRAGDASSPGQGTVEAVPHNIIHAWTGDPNQPNGEDMGNFYSAGRDSIFYCHHANVDRLWTIWTGLGGTRKNPTDTDWLDAAFLFYDENKQLVRVKVRNCVDEKKLGYTYQEVPIPWLKTPPIPRKPKFTPPASASSVAFPRVLDSVVQVVVTRPKKSRTKKQKEDEEEVLVVDGIKIENDEFVKFDVFINDDDPSASGPDKTEFAGSFVHIPHMESDGMKKKKDTLGTILRIGISELLDEVGADDDDSVLVTLVPRAGTDPRLQRTKGTARTRREERRGGGVVKKVSGKEKRRRSRRCRDSGSWEREEAEIQHQIRLLQSYELLFYPRYHLDHSSLRVTNSFLQYENFDVLVWEYLPLDHFSKGKLEESDHGIQNPICEPLLIVYRRLGLNCKRLRHICA</sequence>
<evidence type="ECO:0000259" key="9">
    <source>
        <dbReference type="PROSITE" id="PS00497"/>
    </source>
</evidence>
<dbReference type="PROSITE" id="PS00497">
    <property type="entry name" value="TYROSINASE_1"/>
    <property type="match status" value="1"/>
</dbReference>
<evidence type="ECO:0000313" key="11">
    <source>
        <dbReference type="Proteomes" id="UP001141806"/>
    </source>
</evidence>
<evidence type="ECO:0000256" key="8">
    <source>
        <dbReference type="SAM" id="MobiDB-lite"/>
    </source>
</evidence>
<dbReference type="PANTHER" id="PTHR11474:SF95">
    <property type="entry name" value="POLYPHENOL OXIDASE, CHLOROPLASTIC-LIKE"/>
    <property type="match status" value="1"/>
</dbReference>
<accession>A0A9Q0QY86</accession>
<dbReference type="AlphaFoldDB" id="A0A9Q0QY86"/>
<protein>
    <recommendedName>
        <fullName evidence="9">Tyrosinase copper-binding domain-containing protein</fullName>
    </recommendedName>
</protein>
<evidence type="ECO:0000313" key="10">
    <source>
        <dbReference type="EMBL" id="KAJ4976465.1"/>
    </source>
</evidence>
<dbReference type="GO" id="GO:0004097">
    <property type="term" value="F:catechol oxidase activity"/>
    <property type="evidence" value="ECO:0007669"/>
    <property type="project" value="InterPro"/>
</dbReference>
<dbReference type="FunFam" id="1.10.1280.10:FF:000007">
    <property type="entry name" value="Polyphenol oxidase, chloroplastic"/>
    <property type="match status" value="1"/>
</dbReference>
<keyword evidence="6" id="KW-0186">Copper</keyword>
<comment type="similarity">
    <text evidence="2">Belongs to the tyrosinase family.</text>
</comment>
<evidence type="ECO:0000256" key="3">
    <source>
        <dbReference type="ARBA" id="ARBA00022723"/>
    </source>
</evidence>
<dbReference type="GO" id="GO:0046872">
    <property type="term" value="F:metal ion binding"/>
    <property type="evidence" value="ECO:0007669"/>
    <property type="project" value="UniProtKB-KW"/>
</dbReference>
<evidence type="ECO:0000256" key="7">
    <source>
        <dbReference type="ARBA" id="ARBA00023157"/>
    </source>
</evidence>
<feature type="region of interest" description="Disordered" evidence="8">
    <location>
        <begin position="567"/>
        <end position="606"/>
    </location>
</feature>
<feature type="domain" description="Tyrosinase copper-binding" evidence="9">
    <location>
        <begin position="194"/>
        <end position="211"/>
    </location>
</feature>
<evidence type="ECO:0000256" key="4">
    <source>
        <dbReference type="ARBA" id="ARBA00022784"/>
    </source>
</evidence>
<dbReference type="Pfam" id="PF12143">
    <property type="entry name" value="PPO1_KFDV"/>
    <property type="match status" value="1"/>
</dbReference>
<evidence type="ECO:0000256" key="5">
    <source>
        <dbReference type="ARBA" id="ARBA00023002"/>
    </source>
</evidence>
<keyword evidence="3" id="KW-0479">Metal-binding</keyword>
<dbReference type="Gene3D" id="1.10.1280.10">
    <property type="entry name" value="Di-copper center containing domain from catechol oxidase"/>
    <property type="match status" value="1"/>
</dbReference>
<evidence type="ECO:0000256" key="6">
    <source>
        <dbReference type="ARBA" id="ARBA00023008"/>
    </source>
</evidence>
<proteinExistence type="inferred from homology"/>
<dbReference type="Pfam" id="PF12142">
    <property type="entry name" value="PPO1_DWL"/>
    <property type="match status" value="1"/>
</dbReference>
<dbReference type="InterPro" id="IPR022740">
    <property type="entry name" value="Polyphenol_oxidase_C"/>
</dbReference>
<dbReference type="Proteomes" id="UP001141806">
    <property type="component" value="Unassembled WGS sequence"/>
</dbReference>
<keyword evidence="4" id="KW-0883">Thioether bond</keyword>
<comment type="cofactor">
    <cofactor evidence="1">
        <name>Cu(2+)</name>
        <dbReference type="ChEBI" id="CHEBI:29036"/>
    </cofactor>
</comment>
<dbReference type="InterPro" id="IPR002227">
    <property type="entry name" value="Tyrosinase_Cu-bd"/>
</dbReference>
<dbReference type="InterPro" id="IPR022739">
    <property type="entry name" value="Polyphenol_oxidase_cen"/>
</dbReference>
<evidence type="ECO:0000256" key="1">
    <source>
        <dbReference type="ARBA" id="ARBA00001973"/>
    </source>
</evidence>
<feature type="region of interest" description="Disordered" evidence="8">
    <location>
        <begin position="1"/>
        <end position="21"/>
    </location>
</feature>
<comment type="caution">
    <text evidence="10">The sequence shown here is derived from an EMBL/GenBank/DDBJ whole genome shotgun (WGS) entry which is preliminary data.</text>
</comment>
<gene>
    <name evidence="10" type="ORF">NE237_001571</name>
</gene>
<keyword evidence="7" id="KW-1015">Disulfide bond</keyword>
<keyword evidence="11" id="KW-1185">Reference proteome</keyword>
<dbReference type="PRINTS" id="PR00092">
    <property type="entry name" value="TYROSINASE"/>
</dbReference>
<dbReference type="OrthoDB" id="6132182at2759"/>
<dbReference type="PANTHER" id="PTHR11474">
    <property type="entry name" value="TYROSINASE FAMILY MEMBER"/>
    <property type="match status" value="1"/>
</dbReference>
<dbReference type="SUPFAM" id="SSF48056">
    <property type="entry name" value="Di-copper centre-containing domain"/>
    <property type="match status" value="1"/>
</dbReference>
<dbReference type="EMBL" id="JAMYWD010000003">
    <property type="protein sequence ID" value="KAJ4976465.1"/>
    <property type="molecule type" value="Genomic_DNA"/>
</dbReference>
<name>A0A9Q0QY86_9MAGN</name>
<evidence type="ECO:0000256" key="2">
    <source>
        <dbReference type="ARBA" id="ARBA00009928"/>
    </source>
</evidence>
<keyword evidence="5" id="KW-0560">Oxidoreductase</keyword>
<reference evidence="10" key="1">
    <citation type="journal article" date="2023" name="Plant J.">
        <title>The genome of the king protea, Protea cynaroides.</title>
        <authorList>
            <person name="Chang J."/>
            <person name="Duong T.A."/>
            <person name="Schoeman C."/>
            <person name="Ma X."/>
            <person name="Roodt D."/>
            <person name="Barker N."/>
            <person name="Li Z."/>
            <person name="Van de Peer Y."/>
            <person name="Mizrachi E."/>
        </authorList>
    </citation>
    <scope>NUCLEOTIDE SEQUENCE</scope>
    <source>
        <tissue evidence="10">Young leaves</tissue>
    </source>
</reference>
<dbReference type="InterPro" id="IPR008922">
    <property type="entry name" value="Di-copper_centre_dom_sf"/>
</dbReference>
<organism evidence="10 11">
    <name type="scientific">Protea cynaroides</name>
    <dbReference type="NCBI Taxonomy" id="273540"/>
    <lineage>
        <taxon>Eukaryota</taxon>
        <taxon>Viridiplantae</taxon>
        <taxon>Streptophyta</taxon>
        <taxon>Embryophyta</taxon>
        <taxon>Tracheophyta</taxon>
        <taxon>Spermatophyta</taxon>
        <taxon>Magnoliopsida</taxon>
        <taxon>Proteales</taxon>
        <taxon>Proteaceae</taxon>
        <taxon>Protea</taxon>
    </lineage>
</organism>